<organism evidence="2 3">
    <name type="scientific">Phytophthora citrophthora</name>
    <dbReference type="NCBI Taxonomy" id="4793"/>
    <lineage>
        <taxon>Eukaryota</taxon>
        <taxon>Sar</taxon>
        <taxon>Stramenopiles</taxon>
        <taxon>Oomycota</taxon>
        <taxon>Peronosporomycetes</taxon>
        <taxon>Peronosporales</taxon>
        <taxon>Peronosporaceae</taxon>
        <taxon>Phytophthora</taxon>
    </lineage>
</organism>
<dbReference type="PANTHER" id="PTHR35606">
    <property type="entry name" value="CELLULOSE-BINDING FAMILY II PROTEIN"/>
    <property type="match status" value="1"/>
</dbReference>
<name>A0AAD9LFZ4_9STRA</name>
<gene>
    <name evidence="2" type="ORF">P3T76_011714</name>
</gene>
<comment type="caution">
    <text evidence="2">The sequence shown here is derived from an EMBL/GenBank/DDBJ whole genome shotgun (WGS) entry which is preliminary data.</text>
</comment>
<dbReference type="Proteomes" id="UP001259832">
    <property type="component" value="Unassembled WGS sequence"/>
</dbReference>
<evidence type="ECO:0000256" key="1">
    <source>
        <dbReference type="SAM" id="SignalP"/>
    </source>
</evidence>
<sequence>MRSSPVLNLLLAVALAAPSSALEIANQNVIPEERGTVAPAQSTDTASSSSQVLMMKSSKEQKVSATFTDTSGSDDIAYVSVWGAPVVAKTTSNHSAAEPTFGKITSGPGECVVAEPTEYISKKYLDSVWQRRIGPTSDTSSTSNWNVLDNKNWIMDHLVHNNGYEGQGSVRMDR</sequence>
<evidence type="ECO:0000313" key="2">
    <source>
        <dbReference type="EMBL" id="KAK1933954.1"/>
    </source>
</evidence>
<keyword evidence="3" id="KW-1185">Reference proteome</keyword>
<feature type="chain" id="PRO_5042131064" evidence="1">
    <location>
        <begin position="22"/>
        <end position="174"/>
    </location>
</feature>
<dbReference type="PANTHER" id="PTHR35606:SF4">
    <property type="entry name" value="CELLULOSE-BINDING FAMILY II PROTEIN"/>
    <property type="match status" value="1"/>
</dbReference>
<accession>A0AAD9LFZ4</accession>
<dbReference type="EMBL" id="JASMQC010000027">
    <property type="protein sequence ID" value="KAK1933954.1"/>
    <property type="molecule type" value="Genomic_DNA"/>
</dbReference>
<evidence type="ECO:0000313" key="3">
    <source>
        <dbReference type="Proteomes" id="UP001259832"/>
    </source>
</evidence>
<dbReference type="AlphaFoldDB" id="A0AAD9LFZ4"/>
<proteinExistence type="predicted"/>
<keyword evidence="1" id="KW-0732">Signal</keyword>
<protein>
    <submittedName>
        <fullName evidence="2">Uncharacterized protein</fullName>
    </submittedName>
</protein>
<reference evidence="2" key="1">
    <citation type="submission" date="2023-08" db="EMBL/GenBank/DDBJ databases">
        <title>Reference Genome Resource for the Citrus Pathogen Phytophthora citrophthora.</title>
        <authorList>
            <person name="Moller H."/>
            <person name="Coetzee B."/>
            <person name="Rose L.J."/>
            <person name="Van Niekerk J.M."/>
        </authorList>
    </citation>
    <scope>NUCLEOTIDE SEQUENCE</scope>
    <source>
        <strain evidence="2">STE-U-9442</strain>
    </source>
</reference>
<feature type="signal peptide" evidence="1">
    <location>
        <begin position="1"/>
        <end position="21"/>
    </location>
</feature>